<evidence type="ECO:0000313" key="2">
    <source>
        <dbReference type="Proteomes" id="UP000254512"/>
    </source>
</evidence>
<name>A0A377HNY5_GRIHO</name>
<dbReference type="KEGG" id="gho:AL542_15585"/>
<organism evidence="1 2">
    <name type="scientific">Grimontia hollisae</name>
    <name type="common">Vibrio hollisae</name>
    <dbReference type="NCBI Taxonomy" id="673"/>
    <lineage>
        <taxon>Bacteria</taxon>
        <taxon>Pseudomonadati</taxon>
        <taxon>Pseudomonadota</taxon>
        <taxon>Gammaproteobacteria</taxon>
        <taxon>Vibrionales</taxon>
        <taxon>Vibrionaceae</taxon>
        <taxon>Grimontia</taxon>
    </lineage>
</organism>
<gene>
    <name evidence="1" type="ORF">NCTC11645_02187</name>
</gene>
<dbReference type="AlphaFoldDB" id="A0A377HNY5"/>
<dbReference type="GeneID" id="58897365"/>
<sequence length="191" mass="21429">MSHSNCAIVPAYSVSEDVFRTVNDIAGAVFDNNIISLSFNGGVTKYTSSSNALIKCKLKTAYLEATLYVDKSEVERLTGFEFCYMDEKYLSYLMSQHLLKYGLYFESVIFGGRELEEYLLAKASLTLEHIKMDVMVEIDSLLVDKAMLMHRHAQLPGTLPLNTSLSLLETVLDSNEILSLSTEDVILVYPK</sequence>
<reference evidence="1 2" key="1">
    <citation type="submission" date="2018-06" db="EMBL/GenBank/DDBJ databases">
        <authorList>
            <consortium name="Pathogen Informatics"/>
            <person name="Doyle S."/>
        </authorList>
    </citation>
    <scope>NUCLEOTIDE SEQUENCE [LARGE SCALE GENOMIC DNA]</scope>
    <source>
        <strain evidence="1 2">NCTC11645</strain>
    </source>
</reference>
<evidence type="ECO:0000313" key="1">
    <source>
        <dbReference type="EMBL" id="STO57794.1"/>
    </source>
</evidence>
<proteinExistence type="predicted"/>
<evidence type="ECO:0008006" key="3">
    <source>
        <dbReference type="Google" id="ProtNLM"/>
    </source>
</evidence>
<protein>
    <recommendedName>
        <fullName evidence="3">Dimethyladenosine transferase</fullName>
    </recommendedName>
</protein>
<dbReference type="STRING" id="673.AL542_15585"/>
<dbReference type="RefSeq" id="WP_005502995.1">
    <property type="nucleotide sequence ID" value="NZ_CABMOB010000001.1"/>
</dbReference>
<dbReference type="EMBL" id="UGHD01000002">
    <property type="protein sequence ID" value="STO57794.1"/>
    <property type="molecule type" value="Genomic_DNA"/>
</dbReference>
<dbReference type="Proteomes" id="UP000254512">
    <property type="component" value="Unassembled WGS sequence"/>
</dbReference>
<accession>A0A377HNY5</accession>